<proteinExistence type="predicted"/>
<dbReference type="AlphaFoldDB" id="A0AAV7MYU6"/>
<name>A0AAV7MYU6_PLEWA</name>
<evidence type="ECO:0000313" key="1">
    <source>
        <dbReference type="EMBL" id="KAJ1108189.1"/>
    </source>
</evidence>
<protein>
    <submittedName>
        <fullName evidence="1">Uncharacterized protein</fullName>
    </submittedName>
</protein>
<reference evidence="1" key="1">
    <citation type="journal article" date="2022" name="bioRxiv">
        <title>Sequencing and chromosome-scale assembly of the giantPleurodeles waltlgenome.</title>
        <authorList>
            <person name="Brown T."/>
            <person name="Elewa A."/>
            <person name="Iarovenko S."/>
            <person name="Subramanian E."/>
            <person name="Araus A.J."/>
            <person name="Petzold A."/>
            <person name="Susuki M."/>
            <person name="Suzuki K.-i.T."/>
            <person name="Hayashi T."/>
            <person name="Toyoda A."/>
            <person name="Oliveira C."/>
            <person name="Osipova E."/>
            <person name="Leigh N.D."/>
            <person name="Simon A."/>
            <person name="Yun M.H."/>
        </authorList>
    </citation>
    <scope>NUCLEOTIDE SEQUENCE</scope>
    <source>
        <strain evidence="1">20211129_DDA</strain>
        <tissue evidence="1">Liver</tissue>
    </source>
</reference>
<sequence>MPLWAVIFPLKTLGRGTRLLVLGSRRARRRGLGCGAARALIFSPGAGGALLKAWVPGSWSSGRGGRPSMLELAGGGRLLPPDWCASQKTEERPEIPVADGGGHCIATGSLRALQASK</sequence>
<gene>
    <name evidence="1" type="ORF">NDU88_005571</name>
</gene>
<dbReference type="EMBL" id="JANPWB010000013">
    <property type="protein sequence ID" value="KAJ1108189.1"/>
    <property type="molecule type" value="Genomic_DNA"/>
</dbReference>
<organism evidence="1 2">
    <name type="scientific">Pleurodeles waltl</name>
    <name type="common">Iberian ribbed newt</name>
    <dbReference type="NCBI Taxonomy" id="8319"/>
    <lineage>
        <taxon>Eukaryota</taxon>
        <taxon>Metazoa</taxon>
        <taxon>Chordata</taxon>
        <taxon>Craniata</taxon>
        <taxon>Vertebrata</taxon>
        <taxon>Euteleostomi</taxon>
        <taxon>Amphibia</taxon>
        <taxon>Batrachia</taxon>
        <taxon>Caudata</taxon>
        <taxon>Salamandroidea</taxon>
        <taxon>Salamandridae</taxon>
        <taxon>Pleurodelinae</taxon>
        <taxon>Pleurodeles</taxon>
    </lineage>
</organism>
<evidence type="ECO:0000313" key="2">
    <source>
        <dbReference type="Proteomes" id="UP001066276"/>
    </source>
</evidence>
<keyword evidence="2" id="KW-1185">Reference proteome</keyword>
<accession>A0AAV7MYU6</accession>
<dbReference type="Proteomes" id="UP001066276">
    <property type="component" value="Chromosome 9"/>
</dbReference>
<comment type="caution">
    <text evidence="1">The sequence shown here is derived from an EMBL/GenBank/DDBJ whole genome shotgun (WGS) entry which is preliminary data.</text>
</comment>